<gene>
    <name evidence="2" type="ordered locus">Strop_1414</name>
</gene>
<dbReference type="AlphaFoldDB" id="A4X4T1"/>
<dbReference type="HOGENOM" id="CLU_681314_0_0_11"/>
<proteinExistence type="predicted"/>
<reference evidence="3" key="1">
    <citation type="journal article" date="2007" name="Proc. Natl. Acad. Sci. U.S.A.">
        <title>Genome sequencing reveals complex secondary metabolome in the marine actinomycete Salinispora tropica.</title>
        <authorList>
            <person name="Udwary D.W."/>
            <person name="Zeigler L."/>
            <person name="Asolkar R.N."/>
            <person name="Singan V."/>
            <person name="Lapidus A."/>
            <person name="Fenical W."/>
            <person name="Jensen P.R."/>
            <person name="Moore B.S."/>
        </authorList>
    </citation>
    <scope>NUCLEOTIDE SEQUENCE [LARGE SCALE GENOMIC DNA]</scope>
    <source>
        <strain evidence="3">ATCC BAA-916 / DSM 44818 / CNB-440</strain>
    </source>
</reference>
<evidence type="ECO:0000313" key="2">
    <source>
        <dbReference type="EMBL" id="ABP53881.1"/>
    </source>
</evidence>
<feature type="region of interest" description="Disordered" evidence="1">
    <location>
        <begin position="154"/>
        <end position="224"/>
    </location>
</feature>
<dbReference type="EMBL" id="CP000667">
    <property type="protein sequence ID" value="ABP53881.1"/>
    <property type="molecule type" value="Genomic_DNA"/>
</dbReference>
<feature type="compositionally biased region" description="Basic and acidic residues" evidence="1">
    <location>
        <begin position="195"/>
        <end position="213"/>
    </location>
</feature>
<accession>A4X4T1</accession>
<evidence type="ECO:0000313" key="3">
    <source>
        <dbReference type="Proteomes" id="UP000000235"/>
    </source>
</evidence>
<feature type="region of interest" description="Disordered" evidence="1">
    <location>
        <begin position="301"/>
        <end position="324"/>
    </location>
</feature>
<name>A4X4T1_SALTO</name>
<feature type="compositionally biased region" description="Low complexity" evidence="1">
    <location>
        <begin position="167"/>
        <end position="176"/>
    </location>
</feature>
<dbReference type="KEGG" id="stp:Strop_1414"/>
<protein>
    <submittedName>
        <fullName evidence="2">Uncharacterized protein</fullName>
    </submittedName>
</protein>
<dbReference type="STRING" id="369723.Strop_1414"/>
<feature type="compositionally biased region" description="Basic residues" evidence="1">
    <location>
        <begin position="302"/>
        <end position="324"/>
    </location>
</feature>
<evidence type="ECO:0000256" key="1">
    <source>
        <dbReference type="SAM" id="MobiDB-lite"/>
    </source>
</evidence>
<organism evidence="2 3">
    <name type="scientific">Salinispora tropica (strain ATCC BAA-916 / DSM 44818 / JCM 13857 / NBRC 105044 / CNB-440)</name>
    <dbReference type="NCBI Taxonomy" id="369723"/>
    <lineage>
        <taxon>Bacteria</taxon>
        <taxon>Bacillati</taxon>
        <taxon>Actinomycetota</taxon>
        <taxon>Actinomycetes</taxon>
        <taxon>Micromonosporales</taxon>
        <taxon>Micromonosporaceae</taxon>
        <taxon>Salinispora</taxon>
    </lineage>
</organism>
<sequence length="404" mass="42885">MSPGSVDVAKDLEGPVSECQYLFAALLPLGRASRGGRPAGCDVVALALVRTADHSVDYPGSCSCLESGGVVHWCGALAEENAADIGGFTEHQPEAFGLVFDRLIEPQIQPAVVAALREKARVWVNILWYGLAAGYTDETSLRYSARRACRAAGQGHSAWHLPPPPTAGASVGAAGRRSGRPDSIVGASGCSSSQHPEHDGGHDDHQDERRDHLVPGADGWRGCARRARSHPVAVGQRRRSVRVALRGPVGGRQPVGARGPVAVRGPVGGRVVLGHHSLRSPASTAVRMSSPGTVWTTCARPTARRRAVAPTPRRTRWPRGRGRSRRRARCGVSVAVVVVARWWASARPRLPGAVVAGRSLWMDRPTTSLLVVGRSDRASGGCGPSTGSRRLRAVSRQLWGERTA</sequence>
<dbReference type="Proteomes" id="UP000000235">
    <property type="component" value="Chromosome"/>
</dbReference>
<keyword evidence="3" id="KW-1185">Reference proteome</keyword>